<evidence type="ECO:0000313" key="6">
    <source>
        <dbReference type="Proteomes" id="UP001609186"/>
    </source>
</evidence>
<reference evidence="5 6" key="1">
    <citation type="submission" date="2024-10" db="EMBL/GenBank/DDBJ databases">
        <title>Burkholderia semiarida in Mexico.</title>
        <authorList>
            <person name="Estrada P."/>
        </authorList>
    </citation>
    <scope>NUCLEOTIDE SEQUENCE [LARGE SCALE GENOMIC DNA]</scope>
    <source>
        <strain evidence="5 6">CLM7-1</strain>
    </source>
</reference>
<dbReference type="GO" id="GO:0016787">
    <property type="term" value="F:hydrolase activity"/>
    <property type="evidence" value="ECO:0007669"/>
    <property type="project" value="UniProtKB-KW"/>
</dbReference>
<evidence type="ECO:0000256" key="3">
    <source>
        <dbReference type="ARBA" id="ARBA00023125"/>
    </source>
</evidence>
<organism evidence="5 6">
    <name type="scientific">Burkholderia semiarida</name>
    <dbReference type="NCBI Taxonomy" id="2843303"/>
    <lineage>
        <taxon>Bacteria</taxon>
        <taxon>Pseudomonadati</taxon>
        <taxon>Pseudomonadota</taxon>
        <taxon>Betaproteobacteria</taxon>
        <taxon>Burkholderiales</taxon>
        <taxon>Burkholderiaceae</taxon>
        <taxon>Burkholderia</taxon>
        <taxon>Burkholderia cepacia complex</taxon>
    </lineage>
</organism>
<dbReference type="PANTHER" id="PTHR30408">
    <property type="entry name" value="TYPE-1 RESTRICTION ENZYME ECOKI SPECIFICITY PROTEIN"/>
    <property type="match status" value="1"/>
</dbReference>
<sequence>MEVREFDATYLVRRHRTELGELPVDWRVVPIGELQHFITSGSRGWATYYSESGSTFLRITNLSRECIYPSLDDLRHVAIPPGDSEGIRTALEAGDILISITADIGIVGLVTPAIELPAYVNQHIALVRIADEKADARYLAYFLAGAASQRRFKAMTDAGAKAGMNLTGVRQVQVAFPPTVAEQQAIAEALSDADALVESLSLLLAKKRQLKQGAMQELLTGRRRLPGFTGSWRTKSLAALAKIQRGASPRPIDDPKWFDDSSQVGWVRISDVTQAGMHLESTVQRLSAAGIRHSRPVAAGSLIMSICATVGKPIITAIETCIHDGFVVFEDLQVEQRYLYYALLSIEQDWGRHGQSGSQMNLNTGLINRTEIAVAPTKEEQRAISQALADMDADIAVIESRLNKARDLKQGMMQELLTGRIRLVQPTSNAKLSRARFADDNIASTVAECRTLFNG</sequence>
<evidence type="ECO:0000313" key="5">
    <source>
        <dbReference type="EMBL" id="MFH5251939.1"/>
    </source>
</evidence>
<keyword evidence="2" id="KW-0680">Restriction system</keyword>
<dbReference type="Gene3D" id="1.10.287.1120">
    <property type="entry name" value="Bipartite methylase S protein"/>
    <property type="match status" value="2"/>
</dbReference>
<keyword evidence="5" id="KW-0255">Endonuclease</keyword>
<keyword evidence="5" id="KW-0540">Nuclease</keyword>
<dbReference type="Gene3D" id="3.90.220.20">
    <property type="entry name" value="DNA methylase specificity domains"/>
    <property type="match status" value="2"/>
</dbReference>
<evidence type="ECO:0000256" key="1">
    <source>
        <dbReference type="ARBA" id="ARBA00010923"/>
    </source>
</evidence>
<gene>
    <name evidence="5" type="ORF">ACGTRS_11980</name>
</gene>
<proteinExistence type="inferred from homology"/>
<dbReference type="SUPFAM" id="SSF116734">
    <property type="entry name" value="DNA methylase specificity domain"/>
    <property type="match status" value="2"/>
</dbReference>
<dbReference type="RefSeq" id="WP_395129382.1">
    <property type="nucleotide sequence ID" value="NZ_JBIMPM010000011.1"/>
</dbReference>
<dbReference type="EC" id="3.1.21.-" evidence="5"/>
<keyword evidence="5" id="KW-0378">Hydrolase</keyword>
<evidence type="ECO:0000259" key="4">
    <source>
        <dbReference type="Pfam" id="PF01420"/>
    </source>
</evidence>
<dbReference type="GO" id="GO:0004519">
    <property type="term" value="F:endonuclease activity"/>
    <property type="evidence" value="ECO:0007669"/>
    <property type="project" value="UniProtKB-KW"/>
</dbReference>
<dbReference type="Pfam" id="PF01420">
    <property type="entry name" value="Methylase_S"/>
    <property type="match status" value="2"/>
</dbReference>
<dbReference type="InterPro" id="IPR052021">
    <property type="entry name" value="Type-I_RS_S_subunit"/>
</dbReference>
<dbReference type="Proteomes" id="UP001609186">
    <property type="component" value="Unassembled WGS sequence"/>
</dbReference>
<dbReference type="EMBL" id="JBIMPM010000011">
    <property type="protein sequence ID" value="MFH5251939.1"/>
    <property type="molecule type" value="Genomic_DNA"/>
</dbReference>
<dbReference type="PANTHER" id="PTHR30408:SF12">
    <property type="entry name" value="TYPE I RESTRICTION ENZYME MJAVIII SPECIFICITY SUBUNIT"/>
    <property type="match status" value="1"/>
</dbReference>
<feature type="domain" description="Type I restriction modification DNA specificity" evidence="4">
    <location>
        <begin position="91"/>
        <end position="198"/>
    </location>
</feature>
<feature type="domain" description="Type I restriction modification DNA specificity" evidence="4">
    <location>
        <begin position="232"/>
        <end position="403"/>
    </location>
</feature>
<comment type="similarity">
    <text evidence="1">Belongs to the type-I restriction system S methylase family.</text>
</comment>
<accession>A0ABW7L4R0</accession>
<keyword evidence="6" id="KW-1185">Reference proteome</keyword>
<keyword evidence="3" id="KW-0238">DNA-binding</keyword>
<dbReference type="InterPro" id="IPR044946">
    <property type="entry name" value="Restrct_endonuc_typeI_TRD_sf"/>
</dbReference>
<dbReference type="InterPro" id="IPR000055">
    <property type="entry name" value="Restrct_endonuc_typeI_TRD"/>
</dbReference>
<name>A0ABW7L4R0_9BURK</name>
<evidence type="ECO:0000256" key="2">
    <source>
        <dbReference type="ARBA" id="ARBA00022747"/>
    </source>
</evidence>
<protein>
    <submittedName>
        <fullName evidence="5">Restriction endonuclease subunit S</fullName>
        <ecNumber evidence="5">3.1.21.-</ecNumber>
    </submittedName>
</protein>
<comment type="caution">
    <text evidence="5">The sequence shown here is derived from an EMBL/GenBank/DDBJ whole genome shotgun (WGS) entry which is preliminary data.</text>
</comment>
<dbReference type="CDD" id="cd17283">
    <property type="entry name" value="RMtype1_S_Hpy180ORF7835P_TRD2-CR2_like"/>
    <property type="match status" value="1"/>
</dbReference>